<evidence type="ECO:0000313" key="1">
    <source>
        <dbReference type="EMBL" id="KKO47356.1"/>
    </source>
</evidence>
<keyword evidence="2" id="KW-1185">Reference proteome</keyword>
<dbReference type="OrthoDB" id="6195612at2"/>
<gene>
    <name evidence="1" type="ORF">WG68_01615</name>
</gene>
<dbReference type="SUPFAM" id="SSF55729">
    <property type="entry name" value="Acyl-CoA N-acyltransferases (Nat)"/>
    <property type="match status" value="1"/>
</dbReference>
<dbReference type="Proteomes" id="UP000034228">
    <property type="component" value="Unassembled WGS sequence"/>
</dbReference>
<reference evidence="1 2" key="1">
    <citation type="submission" date="2015-03" db="EMBL/GenBank/DDBJ databases">
        <title>Draft genome sequences of two protease-producing strains of Arsukibacterium isolated from two cold and alkaline environments.</title>
        <authorList>
            <person name="Lylloff J.E."/>
            <person name="Skov L.B."/>
            <person name="Jepsen M."/>
            <person name="Hallin P.F."/>
            <person name="Sorensen S.J."/>
            <person name="Stougaard P."/>
            <person name="Glaring M.A."/>
        </authorList>
    </citation>
    <scope>NUCLEOTIDE SEQUENCE [LARGE SCALE GENOMIC DNA]</scope>
    <source>
        <strain evidence="1 2">GCM72</strain>
    </source>
</reference>
<dbReference type="Gene3D" id="3.40.630.30">
    <property type="match status" value="1"/>
</dbReference>
<dbReference type="InterPro" id="IPR016181">
    <property type="entry name" value="Acyl_CoA_acyltransferase"/>
</dbReference>
<dbReference type="EMBL" id="LAHO01000001">
    <property type="protein sequence ID" value="KKO47356.1"/>
    <property type="molecule type" value="Genomic_DNA"/>
</dbReference>
<name>A0A0M2V9S1_9GAMM</name>
<proteinExistence type="predicted"/>
<protein>
    <submittedName>
        <fullName evidence="1">GCN5 family acetyltransferase</fullName>
    </submittedName>
</protein>
<evidence type="ECO:0000313" key="2">
    <source>
        <dbReference type="Proteomes" id="UP000034228"/>
    </source>
</evidence>
<sequence length="220" mass="24665">MTAILSTFNPEQLKAALLTGEELKLAASLLYQSYYDDPLFLTIFRGDAPDYEQRLRSAIREELNTFWQAEQPVVGLFHAEQLLGVACVIGPDSGIGSSRLWHWRLKMLLTAGFVSTRQMLEKEQRIHAAMPNERYHMLAFIAVSPKYQHLGLGHYLIHAVDSLVDQDTSSSGIGVFVTLAKYQAFFAGDQYQHVTDLAFGTVSGSLMFRPRQQQGEPVLA</sequence>
<dbReference type="STRING" id="336831.WG68_01615"/>
<organism evidence="1 2">
    <name type="scientific">Arsukibacterium ikkense</name>
    <dbReference type="NCBI Taxonomy" id="336831"/>
    <lineage>
        <taxon>Bacteria</taxon>
        <taxon>Pseudomonadati</taxon>
        <taxon>Pseudomonadota</taxon>
        <taxon>Gammaproteobacteria</taxon>
        <taxon>Chromatiales</taxon>
        <taxon>Chromatiaceae</taxon>
        <taxon>Arsukibacterium</taxon>
    </lineage>
</organism>
<keyword evidence="1" id="KW-0808">Transferase</keyword>
<accession>A0A0M2V9S1</accession>
<dbReference type="RefSeq" id="WP_046555884.1">
    <property type="nucleotide sequence ID" value="NZ_LAHO01000001.1"/>
</dbReference>
<dbReference type="PATRIC" id="fig|336831.14.peg.2529"/>
<comment type="caution">
    <text evidence="1">The sequence shown here is derived from an EMBL/GenBank/DDBJ whole genome shotgun (WGS) entry which is preliminary data.</text>
</comment>
<dbReference type="AlphaFoldDB" id="A0A0M2V9S1"/>
<dbReference type="GO" id="GO:0016740">
    <property type="term" value="F:transferase activity"/>
    <property type="evidence" value="ECO:0007669"/>
    <property type="project" value="UniProtKB-KW"/>
</dbReference>